<protein>
    <submittedName>
        <fullName evidence="2">Uncharacterized protein</fullName>
    </submittedName>
</protein>
<sequence>MAAWLSSFLSRTNPPPPQVNSTEPFNDSRANQDRYALIHYGPPTRPRAHSTPPPQHALPLHPRPAPPAVSKSNSPTKTSSTACAAAGSEPPPTTPATKPTALDIALSLKSDLDDEAVIHPPGSLAHTKTRRPWRRENVFNFEIRWAAYFVREAEVEKGWGKTDAEERRKVEYAQLRDLIPQELGVAVRRRGNVEDVYALWREWHAGKRRDLEVVKKKEELWEDKGEMFTLSELVGRKFFEKDLAETERKMKAKREVEEKDVKEKLERETDKMEKMDRKMGLEEVKDAEEKRRE</sequence>
<proteinExistence type="predicted"/>
<organism evidence="2 3">
    <name type="scientific">Phaeosphaeria nodorum (strain SN15 / ATCC MYA-4574 / FGSC 10173)</name>
    <name type="common">Glume blotch fungus</name>
    <name type="synonym">Parastagonospora nodorum</name>
    <dbReference type="NCBI Taxonomy" id="321614"/>
    <lineage>
        <taxon>Eukaryota</taxon>
        <taxon>Fungi</taxon>
        <taxon>Dikarya</taxon>
        <taxon>Ascomycota</taxon>
        <taxon>Pezizomycotina</taxon>
        <taxon>Dothideomycetes</taxon>
        <taxon>Pleosporomycetidae</taxon>
        <taxon>Pleosporales</taxon>
        <taxon>Pleosporineae</taxon>
        <taxon>Phaeosphaeriaceae</taxon>
        <taxon>Parastagonospora</taxon>
    </lineage>
</organism>
<accession>A0A7U2I2G2</accession>
<dbReference type="AlphaFoldDB" id="A0A7U2I2G2"/>
<name>A0A7U2I2G2_PHANO</name>
<dbReference type="Proteomes" id="UP000663193">
    <property type="component" value="Chromosome 11"/>
</dbReference>
<dbReference type="OrthoDB" id="3796452at2759"/>
<keyword evidence="3" id="KW-1185">Reference proteome</keyword>
<feature type="region of interest" description="Disordered" evidence="1">
    <location>
        <begin position="249"/>
        <end position="293"/>
    </location>
</feature>
<dbReference type="EMBL" id="CP069033">
    <property type="protein sequence ID" value="QRD00876.1"/>
    <property type="molecule type" value="Genomic_DNA"/>
</dbReference>
<feature type="region of interest" description="Disordered" evidence="1">
    <location>
        <begin position="1"/>
        <end position="99"/>
    </location>
</feature>
<feature type="compositionally biased region" description="Pro residues" evidence="1">
    <location>
        <begin position="51"/>
        <end position="67"/>
    </location>
</feature>
<evidence type="ECO:0000313" key="3">
    <source>
        <dbReference type="Proteomes" id="UP000663193"/>
    </source>
</evidence>
<dbReference type="VEuPathDB" id="FungiDB:JI435_094030"/>
<feature type="compositionally biased region" description="Low complexity" evidence="1">
    <location>
        <begin position="68"/>
        <end position="81"/>
    </location>
</feature>
<evidence type="ECO:0000313" key="2">
    <source>
        <dbReference type="EMBL" id="QRD00876.1"/>
    </source>
</evidence>
<feature type="compositionally biased region" description="Polar residues" evidence="1">
    <location>
        <begin position="19"/>
        <end position="29"/>
    </location>
</feature>
<reference evidence="3" key="1">
    <citation type="journal article" date="2021" name="BMC Genomics">
        <title>Chromosome-level genome assembly and manually-curated proteome of model necrotroph Parastagonospora nodorum Sn15 reveals a genome-wide trove of candidate effector homologs, and redundancy of virulence-related functions within an accessory chromosome.</title>
        <authorList>
            <person name="Bertazzoni S."/>
            <person name="Jones D.A.B."/>
            <person name="Phan H.T."/>
            <person name="Tan K.-C."/>
            <person name="Hane J.K."/>
        </authorList>
    </citation>
    <scope>NUCLEOTIDE SEQUENCE [LARGE SCALE GENOMIC DNA]</scope>
    <source>
        <strain evidence="3">SN15 / ATCC MYA-4574 / FGSC 10173)</strain>
    </source>
</reference>
<evidence type="ECO:0000256" key="1">
    <source>
        <dbReference type="SAM" id="MobiDB-lite"/>
    </source>
</evidence>
<gene>
    <name evidence="2" type="ORF">JI435_094030</name>
</gene>